<gene>
    <name evidence="2" type="ORF">CLV40_14515</name>
</gene>
<name>A0A2S6GBC4_9PSEU</name>
<dbReference type="AlphaFoldDB" id="A0A2S6GBC4"/>
<dbReference type="GO" id="GO:0019284">
    <property type="term" value="P:L-methionine salvage from S-adenosylmethionine"/>
    <property type="evidence" value="ECO:0007669"/>
    <property type="project" value="TreeGrafter"/>
</dbReference>
<dbReference type="CDD" id="cd09008">
    <property type="entry name" value="MTAN"/>
    <property type="match status" value="1"/>
</dbReference>
<proteinExistence type="predicted"/>
<dbReference type="SUPFAM" id="SSF53167">
    <property type="entry name" value="Purine and uridine phosphorylases"/>
    <property type="match status" value="1"/>
</dbReference>
<feature type="domain" description="Nucleoside phosphorylase" evidence="1">
    <location>
        <begin position="11"/>
        <end position="246"/>
    </location>
</feature>
<dbReference type="InterPro" id="IPR000845">
    <property type="entry name" value="Nucleoside_phosphorylase_d"/>
</dbReference>
<reference evidence="2 3" key="1">
    <citation type="submission" date="2018-02" db="EMBL/GenBank/DDBJ databases">
        <title>Genomic Encyclopedia of Archaeal and Bacterial Type Strains, Phase II (KMG-II): from individual species to whole genera.</title>
        <authorList>
            <person name="Goeker M."/>
        </authorList>
    </citation>
    <scope>NUCLEOTIDE SEQUENCE [LARGE SCALE GENOMIC DNA]</scope>
    <source>
        <strain evidence="2 3">YU 961-1</strain>
    </source>
</reference>
<organism evidence="2 3">
    <name type="scientific">Actinokineospora auranticolor</name>
    <dbReference type="NCBI Taxonomy" id="155976"/>
    <lineage>
        <taxon>Bacteria</taxon>
        <taxon>Bacillati</taxon>
        <taxon>Actinomycetota</taxon>
        <taxon>Actinomycetes</taxon>
        <taxon>Pseudonocardiales</taxon>
        <taxon>Pseudonocardiaceae</taxon>
        <taxon>Actinokineospora</taxon>
    </lineage>
</organism>
<evidence type="ECO:0000313" key="3">
    <source>
        <dbReference type="Proteomes" id="UP000239203"/>
    </source>
</evidence>
<sequence length="303" mass="31917">MTPVLGESGLVAVLTALPSEYVAVRGHLRDIRPRTHPAGTLFEVGQVANGRAVALAGIGMGNMSAASLTERMITEFAPAAVMFVGIAGGLRDRLALGDVVVATRVYAPHGGRSETDGFRSRPRAFDVSHRLEQAARRTELLGRWRDALDDGPRPAVHFDPVVAGDVVLDSRESDHAHHLRQHYNDAVAVEMESAGFAQAAHLNEKVPMLVVRGISDLAGGAKRDTDAGGWQEVAARNAAAFAMCVAADVEIPTGAPGRPVDGGDPVNGSGPVVRNIVRGNGRVGQQIGVSYGAITIHQEEGQR</sequence>
<accession>A0A2S6GBC4</accession>
<dbReference type="GO" id="GO:0005829">
    <property type="term" value="C:cytosol"/>
    <property type="evidence" value="ECO:0007669"/>
    <property type="project" value="TreeGrafter"/>
</dbReference>
<evidence type="ECO:0000259" key="1">
    <source>
        <dbReference type="Pfam" id="PF01048"/>
    </source>
</evidence>
<dbReference type="Proteomes" id="UP000239203">
    <property type="component" value="Unassembled WGS sequence"/>
</dbReference>
<dbReference type="GO" id="GO:0008782">
    <property type="term" value="F:adenosylhomocysteine nucleosidase activity"/>
    <property type="evidence" value="ECO:0007669"/>
    <property type="project" value="TreeGrafter"/>
</dbReference>
<dbReference type="Gene3D" id="3.40.50.1580">
    <property type="entry name" value="Nucleoside phosphorylase domain"/>
    <property type="match status" value="1"/>
</dbReference>
<dbReference type="EMBL" id="PTIX01000045">
    <property type="protein sequence ID" value="PPK61001.1"/>
    <property type="molecule type" value="Genomic_DNA"/>
</dbReference>
<keyword evidence="3" id="KW-1185">Reference proteome</keyword>
<dbReference type="InterPro" id="IPR035994">
    <property type="entry name" value="Nucleoside_phosphorylase_sf"/>
</dbReference>
<dbReference type="GO" id="GO:0009116">
    <property type="term" value="P:nucleoside metabolic process"/>
    <property type="evidence" value="ECO:0007669"/>
    <property type="project" value="InterPro"/>
</dbReference>
<evidence type="ECO:0000313" key="2">
    <source>
        <dbReference type="EMBL" id="PPK61001.1"/>
    </source>
</evidence>
<dbReference type="Pfam" id="PF01048">
    <property type="entry name" value="PNP_UDP_1"/>
    <property type="match status" value="1"/>
</dbReference>
<comment type="caution">
    <text evidence="2">The sequence shown here is derived from an EMBL/GenBank/DDBJ whole genome shotgun (WGS) entry which is preliminary data.</text>
</comment>
<dbReference type="RefSeq" id="WP_245931819.1">
    <property type="nucleotide sequence ID" value="NZ_CP154825.1"/>
</dbReference>
<dbReference type="PANTHER" id="PTHR46832:SF1">
    <property type="entry name" value="5'-METHYLTHIOADENOSINE_S-ADENOSYLHOMOCYSTEINE NUCLEOSIDASE"/>
    <property type="match status" value="1"/>
</dbReference>
<protein>
    <submittedName>
        <fullName evidence="2">Nucleoside phosphorylase</fullName>
    </submittedName>
</protein>
<dbReference type="GO" id="GO:0008930">
    <property type="term" value="F:methylthioadenosine nucleosidase activity"/>
    <property type="evidence" value="ECO:0007669"/>
    <property type="project" value="TreeGrafter"/>
</dbReference>
<dbReference type="PANTHER" id="PTHR46832">
    <property type="entry name" value="5'-METHYLTHIOADENOSINE/S-ADENOSYLHOMOCYSTEINE NUCLEOSIDASE"/>
    <property type="match status" value="1"/>
</dbReference>